<dbReference type="GO" id="GO:0022904">
    <property type="term" value="P:respiratory electron transport chain"/>
    <property type="evidence" value="ECO:0007669"/>
    <property type="project" value="InterPro"/>
</dbReference>
<keyword evidence="6 16" id="KW-0288">FMN</keyword>
<feature type="transmembrane region" description="Helical" evidence="16">
    <location>
        <begin position="152"/>
        <end position="182"/>
    </location>
</feature>
<comment type="subcellular location">
    <subcellularLocation>
        <location evidence="16">Cell membrane</location>
        <topology evidence="16">Multi-pass membrane protein</topology>
    </subcellularLocation>
</comment>
<feature type="transmembrane region" description="Helical" evidence="16">
    <location>
        <begin position="249"/>
        <end position="277"/>
    </location>
</feature>
<dbReference type="Pfam" id="PF03116">
    <property type="entry name" value="NQR2_RnfD_RnfE"/>
    <property type="match status" value="1"/>
</dbReference>
<dbReference type="RefSeq" id="WP_102246767.1">
    <property type="nucleotide sequence ID" value="NZ_CP025682.1"/>
</dbReference>
<evidence type="ECO:0000256" key="11">
    <source>
        <dbReference type="ARBA" id="ARBA00023053"/>
    </source>
</evidence>
<keyword evidence="15 16" id="KW-0739">Sodium transport</keyword>
<feature type="modified residue" description="FMN phosphoryl threonine" evidence="16 17">
    <location>
        <position position="229"/>
    </location>
</feature>
<feature type="transmembrane region" description="Helical" evidence="16">
    <location>
        <begin position="119"/>
        <end position="140"/>
    </location>
</feature>
<dbReference type="KEGG" id="atw:C0099_06960"/>
<sequence length="404" mass="44756">MSRMRRFLDSIEPQFHKGGRFEKYYAVYEMVDTFLYAPPDTTRTAPHVRDGIDLKRMMSYVVVALIPCILWSWFNSGYQANLALAELDIVREDWRGALLSMFGIGFNPNNPFANMAHGFLLFLPLYLTTLIVGGLWEVLFATVRNHEVNEGFLVTSMLFTLTLPPEMPLWMVAVGISFGVVIGKEVFGGTGKNFLNPALTGRAFLYFAYPAEISGDQVWIAVDGWSHATPLGLGETGGMAGILDSGLTWWQAFVGLMPGSMGETSTLAILIGAAFLLYTRIANWRIMAGVVLGVVATSLLFNLLATGARPMMEMPFYWHFVVGGLSFGLVFMATDPVSAAMTNAGRLWFGVLIGFMTVVIRAINPAFPEGIMLAILFANLFAPLIDYVVIQMNIRRRERRHVSA</sequence>
<dbReference type="GO" id="GO:0006814">
    <property type="term" value="P:sodium ion transport"/>
    <property type="evidence" value="ECO:0007669"/>
    <property type="project" value="UniProtKB-UniRule"/>
</dbReference>
<evidence type="ECO:0000256" key="2">
    <source>
        <dbReference type="ARBA" id="ARBA00022475"/>
    </source>
</evidence>
<dbReference type="GO" id="GO:0055085">
    <property type="term" value="P:transmembrane transport"/>
    <property type="evidence" value="ECO:0007669"/>
    <property type="project" value="InterPro"/>
</dbReference>
<evidence type="ECO:0000256" key="4">
    <source>
        <dbReference type="ARBA" id="ARBA00022553"/>
    </source>
</evidence>
<dbReference type="GO" id="GO:0005886">
    <property type="term" value="C:plasma membrane"/>
    <property type="evidence" value="ECO:0007669"/>
    <property type="project" value="UniProtKB-SubCell"/>
</dbReference>
<evidence type="ECO:0000256" key="9">
    <source>
        <dbReference type="ARBA" id="ARBA00022989"/>
    </source>
</evidence>
<evidence type="ECO:0000256" key="17">
    <source>
        <dbReference type="PIRSR" id="PIRSR016055-50"/>
    </source>
</evidence>
<comment type="similarity">
    <text evidence="16">Belongs to the NqrB/RnfD family.</text>
</comment>
<evidence type="ECO:0000256" key="1">
    <source>
        <dbReference type="ARBA" id="ARBA00022448"/>
    </source>
</evidence>
<evidence type="ECO:0000256" key="12">
    <source>
        <dbReference type="ARBA" id="ARBA00023065"/>
    </source>
</evidence>
<keyword evidence="7 16" id="KW-0812">Transmembrane</keyword>
<evidence type="ECO:0000256" key="6">
    <source>
        <dbReference type="ARBA" id="ARBA00022643"/>
    </source>
</evidence>
<accession>A0A2I6S615</accession>
<dbReference type="HAMAP" id="MF_00426">
    <property type="entry name" value="NqrB"/>
    <property type="match status" value="1"/>
</dbReference>
<evidence type="ECO:0000256" key="8">
    <source>
        <dbReference type="ARBA" id="ARBA00022967"/>
    </source>
</evidence>
<dbReference type="InterPro" id="IPR004338">
    <property type="entry name" value="NqrB/RnfD"/>
</dbReference>
<keyword evidence="14 16" id="KW-0472">Membrane</keyword>
<dbReference type="AlphaFoldDB" id="A0A2I6S615"/>
<evidence type="ECO:0000313" key="18">
    <source>
        <dbReference type="EMBL" id="AUN94700.1"/>
    </source>
</evidence>
<keyword evidence="13 16" id="KW-0830">Ubiquinone</keyword>
<dbReference type="NCBIfam" id="NF003756">
    <property type="entry name" value="PRK05349.1"/>
    <property type="match status" value="1"/>
</dbReference>
<feature type="transmembrane region" description="Helical" evidence="16">
    <location>
        <begin position="346"/>
        <end position="364"/>
    </location>
</feature>
<keyword evidence="4 16" id="KW-0597">Phosphoprotein</keyword>
<dbReference type="GO" id="GO:0016655">
    <property type="term" value="F:oxidoreductase activity, acting on NAD(P)H, quinone or similar compound as acceptor"/>
    <property type="evidence" value="ECO:0007669"/>
    <property type="project" value="UniProtKB-UniRule"/>
</dbReference>
<organism evidence="18 19">
    <name type="scientific">Pseudazoarcus pumilus</name>
    <dbReference type="NCBI Taxonomy" id="2067960"/>
    <lineage>
        <taxon>Bacteria</taxon>
        <taxon>Pseudomonadati</taxon>
        <taxon>Pseudomonadota</taxon>
        <taxon>Betaproteobacteria</taxon>
        <taxon>Rhodocyclales</taxon>
        <taxon>Zoogloeaceae</taxon>
        <taxon>Pseudazoarcus</taxon>
    </lineage>
</organism>
<reference evidence="18 19" key="1">
    <citation type="submission" date="2018-01" db="EMBL/GenBank/DDBJ databases">
        <authorList>
            <person name="Fu G.-Y."/>
        </authorList>
    </citation>
    <scope>NUCLEOTIDE SEQUENCE [LARGE SCALE GENOMIC DNA]</scope>
    <source>
        <strain evidence="18 19">SY39</strain>
    </source>
</reference>
<name>A0A2I6S615_9RHOO</name>
<evidence type="ECO:0000256" key="13">
    <source>
        <dbReference type="ARBA" id="ARBA00023075"/>
    </source>
</evidence>
<dbReference type="GO" id="GO:0010181">
    <property type="term" value="F:FMN binding"/>
    <property type="evidence" value="ECO:0007669"/>
    <property type="project" value="InterPro"/>
</dbReference>
<evidence type="ECO:0000256" key="14">
    <source>
        <dbReference type="ARBA" id="ARBA00023136"/>
    </source>
</evidence>
<keyword evidence="1 16" id="KW-0813">Transport</keyword>
<protein>
    <recommendedName>
        <fullName evidence="16">Na(+)-translocating NADH-quinone reductase subunit B</fullName>
        <shortName evidence="16">Na(+)-NQR subunit B</shortName>
        <shortName evidence="16">Na(+)-translocating NQR subunit B</shortName>
        <ecNumber evidence="16">7.2.1.1</ecNumber>
    </recommendedName>
    <alternativeName>
        <fullName evidence="16">NQR complex subunit B</fullName>
    </alternativeName>
    <alternativeName>
        <fullName evidence="16">NQR-1 subunit B</fullName>
    </alternativeName>
</protein>
<dbReference type="PIRSF" id="PIRSF016055">
    <property type="entry name" value="NADH-UbQ_OxRdtase_B_su"/>
    <property type="match status" value="1"/>
</dbReference>
<gene>
    <name evidence="16" type="primary">nqrB</name>
    <name evidence="18" type="ORF">C0099_06960</name>
</gene>
<dbReference type="Proteomes" id="UP000242205">
    <property type="component" value="Chromosome"/>
</dbReference>
<feature type="transmembrane region" description="Helical" evidence="16">
    <location>
        <begin position="284"/>
        <end position="304"/>
    </location>
</feature>
<evidence type="ECO:0000256" key="16">
    <source>
        <dbReference type="HAMAP-Rule" id="MF_00426"/>
    </source>
</evidence>
<keyword evidence="10 16" id="KW-0520">NAD</keyword>
<dbReference type="InterPro" id="IPR010966">
    <property type="entry name" value="NqrB"/>
</dbReference>
<feature type="transmembrane region" description="Helical" evidence="16">
    <location>
        <begin position="316"/>
        <end position="334"/>
    </location>
</feature>
<comment type="cofactor">
    <cofactor evidence="16 17">
        <name>FMN</name>
        <dbReference type="ChEBI" id="CHEBI:58210"/>
    </cofactor>
</comment>
<feature type="transmembrane region" description="Helical" evidence="16">
    <location>
        <begin position="370"/>
        <end position="390"/>
    </location>
</feature>
<comment type="function">
    <text evidence="16">NQR complex catalyzes the reduction of ubiquinone-1 to ubiquinol by two successive reactions, coupled with the transport of Na(+) ions from the cytoplasm to the periplasm. NqrA to NqrE are probably involved in the second step, the conversion of ubisemiquinone to ubiquinol.</text>
</comment>
<dbReference type="NCBIfam" id="TIGR01937">
    <property type="entry name" value="nqrB"/>
    <property type="match status" value="1"/>
</dbReference>
<evidence type="ECO:0000256" key="5">
    <source>
        <dbReference type="ARBA" id="ARBA00022630"/>
    </source>
</evidence>
<dbReference type="EC" id="7.2.1.1" evidence="16"/>
<dbReference type="PANTHER" id="PTHR30578">
    <property type="entry name" value="ELECTRON TRANSPORT COMPLEX PROTEIN RNFD"/>
    <property type="match status" value="1"/>
</dbReference>
<comment type="subunit">
    <text evidence="16">Composed of six subunits; NqrA, NqrB, NqrC, NqrD, NqrE and NqrF.</text>
</comment>
<keyword evidence="9 16" id="KW-1133">Transmembrane helix</keyword>
<keyword evidence="8 16" id="KW-1278">Translocase</keyword>
<evidence type="ECO:0000256" key="10">
    <source>
        <dbReference type="ARBA" id="ARBA00023027"/>
    </source>
</evidence>
<keyword evidence="19" id="KW-1185">Reference proteome</keyword>
<evidence type="ECO:0000256" key="7">
    <source>
        <dbReference type="ARBA" id="ARBA00022692"/>
    </source>
</evidence>
<keyword evidence="2 16" id="KW-1003">Cell membrane</keyword>
<proteinExistence type="inferred from homology"/>
<dbReference type="PANTHER" id="PTHR30578:SF1">
    <property type="entry name" value="NA(+)-TRANSLOCATING NADH-QUINONE REDUCTASE SUBUNIT B"/>
    <property type="match status" value="1"/>
</dbReference>
<feature type="transmembrane region" description="Helical" evidence="16">
    <location>
        <begin position="57"/>
        <end position="74"/>
    </location>
</feature>
<keyword evidence="11 16" id="KW-0915">Sodium</keyword>
<comment type="catalytic activity">
    <reaction evidence="16">
        <text>a ubiquinone + n Na(+)(in) + NADH + H(+) = a ubiquinol + n Na(+)(out) + NAD(+)</text>
        <dbReference type="Rhea" id="RHEA:47748"/>
        <dbReference type="Rhea" id="RHEA-COMP:9565"/>
        <dbReference type="Rhea" id="RHEA-COMP:9566"/>
        <dbReference type="ChEBI" id="CHEBI:15378"/>
        <dbReference type="ChEBI" id="CHEBI:16389"/>
        <dbReference type="ChEBI" id="CHEBI:17976"/>
        <dbReference type="ChEBI" id="CHEBI:29101"/>
        <dbReference type="ChEBI" id="CHEBI:57540"/>
        <dbReference type="ChEBI" id="CHEBI:57945"/>
        <dbReference type="EC" id="7.2.1.1"/>
    </reaction>
</comment>
<evidence type="ECO:0000256" key="3">
    <source>
        <dbReference type="ARBA" id="ARBA00022519"/>
    </source>
</evidence>
<dbReference type="OrthoDB" id="9776359at2"/>
<dbReference type="EMBL" id="CP025682">
    <property type="protein sequence ID" value="AUN94700.1"/>
    <property type="molecule type" value="Genomic_DNA"/>
</dbReference>
<keyword evidence="5 16" id="KW-0285">Flavoprotein</keyword>
<evidence type="ECO:0000256" key="15">
    <source>
        <dbReference type="ARBA" id="ARBA00023201"/>
    </source>
</evidence>
<keyword evidence="12 16" id="KW-0406">Ion transport</keyword>
<evidence type="ECO:0000313" key="19">
    <source>
        <dbReference type="Proteomes" id="UP000242205"/>
    </source>
</evidence>
<keyword evidence="3" id="KW-0997">Cell inner membrane</keyword>